<keyword evidence="1 2" id="KW-0732">Signal</keyword>
<dbReference type="OrthoDB" id="368476at2"/>
<name>A0A318SBK7_9DEIO</name>
<evidence type="ECO:0000313" key="4">
    <source>
        <dbReference type="EMBL" id="PYE56428.1"/>
    </source>
</evidence>
<evidence type="ECO:0000256" key="1">
    <source>
        <dbReference type="ARBA" id="ARBA00022729"/>
    </source>
</evidence>
<accession>A0A318SBK7</accession>
<feature type="signal peptide" evidence="2">
    <location>
        <begin position="1"/>
        <end position="30"/>
    </location>
</feature>
<dbReference type="InterPro" id="IPR001638">
    <property type="entry name" value="Solute-binding_3/MltF_N"/>
</dbReference>
<dbReference type="PANTHER" id="PTHR35936:SF19">
    <property type="entry name" value="AMINO-ACID-BINDING PROTEIN YXEM-RELATED"/>
    <property type="match status" value="1"/>
</dbReference>
<proteinExistence type="predicted"/>
<feature type="chain" id="PRO_5016364303" evidence="2">
    <location>
        <begin position="31"/>
        <end position="262"/>
    </location>
</feature>
<dbReference type="EMBL" id="QJSX01000001">
    <property type="protein sequence ID" value="PYE56428.1"/>
    <property type="molecule type" value="Genomic_DNA"/>
</dbReference>
<dbReference type="CDD" id="cd13530">
    <property type="entry name" value="PBP2_peptides_like"/>
    <property type="match status" value="1"/>
</dbReference>
<organism evidence="4 5">
    <name type="scientific">Deinococcus yavapaiensis KR-236</name>
    <dbReference type="NCBI Taxonomy" id="694435"/>
    <lineage>
        <taxon>Bacteria</taxon>
        <taxon>Thermotogati</taxon>
        <taxon>Deinococcota</taxon>
        <taxon>Deinococci</taxon>
        <taxon>Deinococcales</taxon>
        <taxon>Deinococcaceae</taxon>
        <taxon>Deinococcus</taxon>
    </lineage>
</organism>
<evidence type="ECO:0000256" key="2">
    <source>
        <dbReference type="SAM" id="SignalP"/>
    </source>
</evidence>
<evidence type="ECO:0000313" key="5">
    <source>
        <dbReference type="Proteomes" id="UP000248326"/>
    </source>
</evidence>
<dbReference type="RefSeq" id="WP_110884923.1">
    <property type="nucleotide sequence ID" value="NZ_QJSX01000001.1"/>
</dbReference>
<reference evidence="4 5" key="1">
    <citation type="submission" date="2018-06" db="EMBL/GenBank/DDBJ databases">
        <title>Genomic Encyclopedia of Type Strains, Phase IV (KMG-IV): sequencing the most valuable type-strain genomes for metagenomic binning, comparative biology and taxonomic classification.</title>
        <authorList>
            <person name="Goeker M."/>
        </authorList>
    </citation>
    <scope>NUCLEOTIDE SEQUENCE [LARGE SCALE GENOMIC DNA]</scope>
    <source>
        <strain evidence="4 5">DSM 18048</strain>
    </source>
</reference>
<dbReference type="SUPFAM" id="SSF53850">
    <property type="entry name" value="Periplasmic binding protein-like II"/>
    <property type="match status" value="1"/>
</dbReference>
<dbReference type="Proteomes" id="UP000248326">
    <property type="component" value="Unassembled WGS sequence"/>
</dbReference>
<gene>
    <name evidence="4" type="ORF">DES52_101232</name>
</gene>
<dbReference type="PANTHER" id="PTHR35936">
    <property type="entry name" value="MEMBRANE-BOUND LYTIC MUREIN TRANSGLYCOSYLASE F"/>
    <property type="match status" value="1"/>
</dbReference>
<dbReference type="AlphaFoldDB" id="A0A318SBK7"/>
<protein>
    <submittedName>
        <fullName evidence="4">Polar amino acid transport system substrate-binding protein</fullName>
    </submittedName>
</protein>
<comment type="caution">
    <text evidence="4">The sequence shown here is derived from an EMBL/GenBank/DDBJ whole genome shotgun (WGS) entry which is preliminary data.</text>
</comment>
<dbReference type="Gene3D" id="3.40.190.10">
    <property type="entry name" value="Periplasmic binding protein-like II"/>
    <property type="match status" value="2"/>
</dbReference>
<evidence type="ECO:0000259" key="3">
    <source>
        <dbReference type="SMART" id="SM00062"/>
    </source>
</evidence>
<dbReference type="Pfam" id="PF00497">
    <property type="entry name" value="SBP_bac_3"/>
    <property type="match status" value="1"/>
</dbReference>
<keyword evidence="5" id="KW-1185">Reference proteome</keyword>
<sequence>MSTPRKRRIRSLASLTLLSLSSLLPGSAVAADLGKIQSSGVLRIGFFGENPGLLTTSGREVSGFAVELMNAIAKEMKVRTISWSKARSSDELMPELQAGTFDAIFSTLGSLSDVDTSTPLACAGGVLLTRKGGPTDESGLKGRSVAVAIGTSSFYYVRNLPFAKKVNVFRTYEQAFHGFLTGGIDALVMERFDALKMYKKVGAEKYQVSAPLWNEYLYVIVPRDANKSLTAAINVAMKKFQQDGTYEKLSMRYFSQDVRCVQ</sequence>
<dbReference type="SMART" id="SM00062">
    <property type="entry name" value="PBPb"/>
    <property type="match status" value="1"/>
</dbReference>
<feature type="domain" description="Solute-binding protein family 3/N-terminal" evidence="3">
    <location>
        <begin position="41"/>
        <end position="257"/>
    </location>
</feature>